<dbReference type="Proteomes" id="UP000199337">
    <property type="component" value="Unassembled WGS sequence"/>
</dbReference>
<evidence type="ECO:0000256" key="1">
    <source>
        <dbReference type="SAM" id="Phobius"/>
    </source>
</evidence>
<name>A0A1I2Y9Z0_9FIRM</name>
<dbReference type="AlphaFoldDB" id="A0A1I2Y9Z0"/>
<sequence length="51" mass="5522">MNLKAGKDLVIISLLIVIALILCFVVSFGFEVRREEAVVALTILTNTFIGG</sequence>
<keyword evidence="3" id="KW-1185">Reference proteome</keyword>
<reference evidence="3" key="1">
    <citation type="submission" date="2016-10" db="EMBL/GenBank/DDBJ databases">
        <authorList>
            <person name="Varghese N."/>
            <person name="Submissions S."/>
        </authorList>
    </citation>
    <scope>NUCLEOTIDE SEQUENCE [LARGE SCALE GENOMIC DNA]</scope>
    <source>
        <strain evidence="3">DSM 17038</strain>
    </source>
</reference>
<gene>
    <name evidence="2" type="ORF">SAMN05660649_04335</name>
</gene>
<keyword evidence="1" id="KW-1133">Transmembrane helix</keyword>
<evidence type="ECO:0000313" key="2">
    <source>
        <dbReference type="EMBL" id="SFH22442.1"/>
    </source>
</evidence>
<organism evidence="2 3">
    <name type="scientific">Desulfotruncus arcticus DSM 17038</name>
    <dbReference type="NCBI Taxonomy" id="1121424"/>
    <lineage>
        <taxon>Bacteria</taxon>
        <taxon>Bacillati</taxon>
        <taxon>Bacillota</taxon>
        <taxon>Clostridia</taxon>
        <taxon>Eubacteriales</taxon>
        <taxon>Desulfallaceae</taxon>
        <taxon>Desulfotruncus</taxon>
    </lineage>
</organism>
<dbReference type="RefSeq" id="WP_165613649.1">
    <property type="nucleotide sequence ID" value="NZ_FOOX01000020.1"/>
</dbReference>
<dbReference type="STRING" id="341036.SAMN05660649_04335"/>
<evidence type="ECO:0000313" key="3">
    <source>
        <dbReference type="Proteomes" id="UP000199337"/>
    </source>
</evidence>
<protein>
    <submittedName>
        <fullName evidence="2">Uncharacterized protein</fullName>
    </submittedName>
</protein>
<keyword evidence="1" id="KW-0472">Membrane</keyword>
<keyword evidence="1" id="KW-0812">Transmembrane</keyword>
<dbReference type="EMBL" id="FOOX01000020">
    <property type="protein sequence ID" value="SFH22442.1"/>
    <property type="molecule type" value="Genomic_DNA"/>
</dbReference>
<proteinExistence type="predicted"/>
<feature type="transmembrane region" description="Helical" evidence="1">
    <location>
        <begin position="9"/>
        <end position="30"/>
    </location>
</feature>
<accession>A0A1I2Y9Z0</accession>